<dbReference type="Gene3D" id="3.40.220.10">
    <property type="entry name" value="Leucine Aminopeptidase, subunit E, domain 1"/>
    <property type="match status" value="1"/>
</dbReference>
<dbReference type="InterPro" id="IPR012664">
    <property type="entry name" value="CHP02452"/>
</dbReference>
<dbReference type="OrthoDB" id="9985428at2759"/>
<feature type="region of interest" description="Disordered" evidence="1">
    <location>
        <begin position="449"/>
        <end position="548"/>
    </location>
</feature>
<feature type="region of interest" description="Disordered" evidence="1">
    <location>
        <begin position="374"/>
        <end position="394"/>
    </location>
</feature>
<organism evidence="3 4">
    <name type="scientific">Elsinoe batatas</name>
    <dbReference type="NCBI Taxonomy" id="2601811"/>
    <lineage>
        <taxon>Eukaryota</taxon>
        <taxon>Fungi</taxon>
        <taxon>Dikarya</taxon>
        <taxon>Ascomycota</taxon>
        <taxon>Pezizomycotina</taxon>
        <taxon>Dothideomycetes</taxon>
        <taxon>Dothideomycetidae</taxon>
        <taxon>Myriangiales</taxon>
        <taxon>Elsinoaceae</taxon>
        <taxon>Elsinoe</taxon>
    </lineage>
</organism>
<comment type="caution">
    <text evidence="3">The sequence shown here is derived from an EMBL/GenBank/DDBJ whole genome shotgun (WGS) entry which is preliminary data.</text>
</comment>
<evidence type="ECO:0000313" key="4">
    <source>
        <dbReference type="Proteomes" id="UP000809789"/>
    </source>
</evidence>
<feature type="domain" description="Microbial-type PARG catalytic" evidence="2">
    <location>
        <begin position="56"/>
        <end position="151"/>
    </location>
</feature>
<protein>
    <recommendedName>
        <fullName evidence="2">Microbial-type PARG catalytic domain-containing protein</fullName>
    </recommendedName>
</protein>
<sequence length="548" mass="60166">MGSGLRVRSHGLTRDERAIRSAEIVNKTIPEYLRTSPRARHGIHNSVEVVDPPPHREDSPTTEPAAQIRIRVKDTDALTAARQMTYSSRRTSISTSVSREQAMKKVANVCILNQAAAIKPGGGFLEGVHSQEEFLCQRSTLYASLLRENLYPLPEVGGIWSPDILVFGDSTTEAGELSKRDRVFVDVISACMIRFPGAPRWKHDGDTIRPGCSCGVSYCDQDRELVMSKMRAVLRIAQSRGVEKLVLGAWGCGLYGNPPREVARLWKKSVFGTSKSPATWPGIKEIVFAINDKPALREFEKCFSDIVSMQAAMATLTPPPERSFTGPSPIPEERPDSTTLVLQISDLETQIATTANNRTRQRLRDQLTSLNKKLADLSNDASPESGDDEAEDDDAVVAAEEADFVMHGYPASDGEDNSYYNFDENDVASSTGSATPASAYEFRFEMAPASRVRTNSQSKSQPSSQGLEESYVHASVAGSETASPIRRPARMSSFEEDAEQRRRLDESGGWFSGSVNQLSALMRKTGQQAPPALSPADAREETAHFPEY</sequence>
<evidence type="ECO:0000259" key="2">
    <source>
        <dbReference type="Pfam" id="PF10021"/>
    </source>
</evidence>
<dbReference type="EMBL" id="JAESVG020000001">
    <property type="protein sequence ID" value="KAG8631912.1"/>
    <property type="molecule type" value="Genomic_DNA"/>
</dbReference>
<evidence type="ECO:0000256" key="1">
    <source>
        <dbReference type="SAM" id="MobiDB-lite"/>
    </source>
</evidence>
<dbReference type="InterPro" id="IPR043472">
    <property type="entry name" value="Macro_dom-like"/>
</dbReference>
<feature type="compositionally biased region" description="Polar residues" evidence="1">
    <location>
        <begin position="452"/>
        <end position="467"/>
    </location>
</feature>
<name>A0A8K0L9V1_9PEZI</name>
<dbReference type="PANTHER" id="PTHR35596:SF1">
    <property type="entry name" value="MICROBIAL-TYPE PARG CATALYTIC DOMAIN-CONTAINING PROTEIN"/>
    <property type="match status" value="1"/>
</dbReference>
<dbReference type="NCBIfam" id="TIGR02452">
    <property type="entry name" value="TIGR02452 family protein"/>
    <property type="match status" value="1"/>
</dbReference>
<reference evidence="3" key="1">
    <citation type="submission" date="2021-07" db="EMBL/GenBank/DDBJ databases">
        <title>Elsinoe batatas strain:CRI-CJ2 Genome sequencing and assembly.</title>
        <authorList>
            <person name="Huang L."/>
        </authorList>
    </citation>
    <scope>NUCLEOTIDE SEQUENCE</scope>
    <source>
        <strain evidence="3">CRI-CJ2</strain>
    </source>
</reference>
<dbReference type="AlphaFoldDB" id="A0A8K0L9V1"/>
<dbReference type="SUPFAM" id="SSF52949">
    <property type="entry name" value="Macro domain-like"/>
    <property type="match status" value="1"/>
</dbReference>
<gene>
    <name evidence="3" type="ORF">KVT40_001052</name>
</gene>
<dbReference type="Pfam" id="PF10021">
    <property type="entry name" value="PARG_cat_microb"/>
    <property type="match status" value="1"/>
</dbReference>
<dbReference type="InterPro" id="IPR019261">
    <property type="entry name" value="PARG_cat_microbial"/>
</dbReference>
<feature type="compositionally biased region" description="Acidic residues" evidence="1">
    <location>
        <begin position="385"/>
        <end position="394"/>
    </location>
</feature>
<keyword evidence="4" id="KW-1185">Reference proteome</keyword>
<feature type="compositionally biased region" description="Basic and acidic residues" evidence="1">
    <location>
        <begin position="537"/>
        <end position="548"/>
    </location>
</feature>
<proteinExistence type="predicted"/>
<dbReference type="Proteomes" id="UP000809789">
    <property type="component" value="Unassembled WGS sequence"/>
</dbReference>
<accession>A0A8K0L9V1</accession>
<evidence type="ECO:0000313" key="3">
    <source>
        <dbReference type="EMBL" id="KAG8631912.1"/>
    </source>
</evidence>
<dbReference type="PANTHER" id="PTHR35596">
    <property type="entry name" value="DUF2263 DOMAIN-CONTAINING PROTEIN"/>
    <property type="match status" value="1"/>
</dbReference>